<dbReference type="InterPro" id="IPR013249">
    <property type="entry name" value="RNA_pol_sigma70_r4_t2"/>
</dbReference>
<evidence type="ECO:0000256" key="2">
    <source>
        <dbReference type="ARBA" id="ARBA00023015"/>
    </source>
</evidence>
<protein>
    <submittedName>
        <fullName evidence="8">Sigma-70 family RNA polymerase sigma factor</fullName>
    </submittedName>
</protein>
<dbReference type="Gene3D" id="1.10.1740.10">
    <property type="match status" value="1"/>
</dbReference>
<comment type="caution">
    <text evidence="8">The sequence shown here is derived from an EMBL/GenBank/DDBJ whole genome shotgun (WGS) entry which is preliminary data.</text>
</comment>
<keyword evidence="4" id="KW-0804">Transcription</keyword>
<dbReference type="InterPro" id="IPR013325">
    <property type="entry name" value="RNA_pol_sigma_r2"/>
</dbReference>
<accession>A0ABT6FIJ3</accession>
<dbReference type="SUPFAM" id="SSF88659">
    <property type="entry name" value="Sigma3 and sigma4 domains of RNA polymerase sigma factors"/>
    <property type="match status" value="1"/>
</dbReference>
<dbReference type="InterPro" id="IPR007627">
    <property type="entry name" value="RNA_pol_sigma70_r2"/>
</dbReference>
<dbReference type="Pfam" id="PF04542">
    <property type="entry name" value="Sigma70_r2"/>
    <property type="match status" value="1"/>
</dbReference>
<keyword evidence="3" id="KW-0731">Sigma factor</keyword>
<dbReference type="InterPro" id="IPR036388">
    <property type="entry name" value="WH-like_DNA-bd_sf"/>
</dbReference>
<evidence type="ECO:0000259" key="7">
    <source>
        <dbReference type="Pfam" id="PF08281"/>
    </source>
</evidence>
<feature type="domain" description="RNA polymerase sigma-70 region 2" evidence="6">
    <location>
        <begin position="36"/>
        <end position="103"/>
    </location>
</feature>
<name>A0ABT6FIJ3_9BACT</name>
<evidence type="ECO:0000313" key="8">
    <source>
        <dbReference type="EMBL" id="MDG3007402.1"/>
    </source>
</evidence>
<feature type="compositionally biased region" description="Basic and acidic residues" evidence="5">
    <location>
        <begin position="105"/>
        <end position="136"/>
    </location>
</feature>
<dbReference type="PANTHER" id="PTHR43133:SF51">
    <property type="entry name" value="RNA POLYMERASE SIGMA FACTOR"/>
    <property type="match status" value="1"/>
</dbReference>
<proteinExistence type="inferred from homology"/>
<dbReference type="Proteomes" id="UP001216907">
    <property type="component" value="Unassembled WGS sequence"/>
</dbReference>
<evidence type="ECO:0000256" key="1">
    <source>
        <dbReference type="ARBA" id="ARBA00010641"/>
    </source>
</evidence>
<dbReference type="InterPro" id="IPR013324">
    <property type="entry name" value="RNA_pol_sigma_r3/r4-like"/>
</dbReference>
<dbReference type="Gene3D" id="1.10.10.10">
    <property type="entry name" value="Winged helix-like DNA-binding domain superfamily/Winged helix DNA-binding domain"/>
    <property type="match status" value="1"/>
</dbReference>
<evidence type="ECO:0000259" key="6">
    <source>
        <dbReference type="Pfam" id="PF04542"/>
    </source>
</evidence>
<dbReference type="CDD" id="cd06171">
    <property type="entry name" value="Sigma70_r4"/>
    <property type="match status" value="1"/>
</dbReference>
<evidence type="ECO:0000313" key="9">
    <source>
        <dbReference type="Proteomes" id="UP001216907"/>
    </source>
</evidence>
<keyword evidence="2" id="KW-0805">Transcription regulation</keyword>
<dbReference type="InterPro" id="IPR014284">
    <property type="entry name" value="RNA_pol_sigma-70_dom"/>
</dbReference>
<feature type="domain" description="RNA polymerase sigma factor 70 region 4 type 2" evidence="7">
    <location>
        <begin position="143"/>
        <end position="194"/>
    </location>
</feature>
<dbReference type="SUPFAM" id="SSF88946">
    <property type="entry name" value="Sigma2 domain of RNA polymerase sigma factors"/>
    <property type="match status" value="1"/>
</dbReference>
<dbReference type="Pfam" id="PF08281">
    <property type="entry name" value="Sigma70_r4_2"/>
    <property type="match status" value="1"/>
</dbReference>
<evidence type="ECO:0000256" key="4">
    <source>
        <dbReference type="ARBA" id="ARBA00023163"/>
    </source>
</evidence>
<dbReference type="RefSeq" id="WP_277863682.1">
    <property type="nucleotide sequence ID" value="NZ_JARRAG010000002.1"/>
</dbReference>
<comment type="similarity">
    <text evidence="1">Belongs to the sigma-70 factor family. ECF subfamily.</text>
</comment>
<dbReference type="PANTHER" id="PTHR43133">
    <property type="entry name" value="RNA POLYMERASE ECF-TYPE SIGMA FACTO"/>
    <property type="match status" value="1"/>
</dbReference>
<dbReference type="NCBIfam" id="TIGR02937">
    <property type="entry name" value="sigma70-ECF"/>
    <property type="match status" value="1"/>
</dbReference>
<sequence>MGSPPDDRTAAARGILPEVELVARARAGEVWAFGVLYERHYDRVLGYLYRQTLRVATAEELTSDTFYAALRGLGRFRGEAPFGLWLYRIATNQLRMNRRARRRHPEPEPLDLRAEESGRVRFSREPGREDPGAAREQAERFARVRRAIGRLGESYQDVLVLRYFEGLNNDQVAQVLGRRVGTVKSLVHRGLSQLRAALDDGDATGT</sequence>
<dbReference type="InterPro" id="IPR039425">
    <property type="entry name" value="RNA_pol_sigma-70-like"/>
</dbReference>
<evidence type="ECO:0000256" key="5">
    <source>
        <dbReference type="SAM" id="MobiDB-lite"/>
    </source>
</evidence>
<organism evidence="8 9">
    <name type="scientific">Paludisphaera mucosa</name>
    <dbReference type="NCBI Taxonomy" id="3030827"/>
    <lineage>
        <taxon>Bacteria</taxon>
        <taxon>Pseudomonadati</taxon>
        <taxon>Planctomycetota</taxon>
        <taxon>Planctomycetia</taxon>
        <taxon>Isosphaerales</taxon>
        <taxon>Isosphaeraceae</taxon>
        <taxon>Paludisphaera</taxon>
    </lineage>
</organism>
<keyword evidence="9" id="KW-1185">Reference proteome</keyword>
<gene>
    <name evidence="8" type="ORF">PZE19_26875</name>
</gene>
<reference evidence="8 9" key="1">
    <citation type="submission" date="2023-03" db="EMBL/GenBank/DDBJ databases">
        <title>Paludisphaera mucosa sp. nov. a novel planctomycete from northern fen.</title>
        <authorList>
            <person name="Ivanova A."/>
        </authorList>
    </citation>
    <scope>NUCLEOTIDE SEQUENCE [LARGE SCALE GENOMIC DNA]</scope>
    <source>
        <strain evidence="8 9">Pla2</strain>
    </source>
</reference>
<feature type="region of interest" description="Disordered" evidence="5">
    <location>
        <begin position="99"/>
        <end position="136"/>
    </location>
</feature>
<evidence type="ECO:0000256" key="3">
    <source>
        <dbReference type="ARBA" id="ARBA00023082"/>
    </source>
</evidence>
<dbReference type="EMBL" id="JARRAG010000002">
    <property type="protein sequence ID" value="MDG3007402.1"/>
    <property type="molecule type" value="Genomic_DNA"/>
</dbReference>